<dbReference type="PROSITE" id="PS01067">
    <property type="entry name" value="SECE_SEC61G"/>
    <property type="match status" value="1"/>
</dbReference>
<evidence type="ECO:0000256" key="3">
    <source>
        <dbReference type="ARBA" id="ARBA00022475"/>
    </source>
</evidence>
<dbReference type="NCBIfam" id="TIGR00964">
    <property type="entry name" value="secE_bact"/>
    <property type="match status" value="1"/>
</dbReference>
<dbReference type="GO" id="GO:0006605">
    <property type="term" value="P:protein targeting"/>
    <property type="evidence" value="ECO:0007669"/>
    <property type="project" value="InterPro"/>
</dbReference>
<accession>A0A6J7ICX9</accession>
<dbReference type="InterPro" id="IPR038379">
    <property type="entry name" value="SecE_sf"/>
</dbReference>
<dbReference type="EMBL" id="CAFBMX010000004">
    <property type="protein sequence ID" value="CAB4928680.1"/>
    <property type="molecule type" value="Genomic_DNA"/>
</dbReference>
<keyword evidence="6 10" id="KW-1133">Transmembrane helix</keyword>
<sequence length="165" mass="17963">MPGGLEHASGEVDEFEAKLVADAGGEPAAPDALDGVGGDDRVVDHPEDLTDEEFDELEDRVDELEETFETGDQQAIERAEDELGSDISERRRERTKAGVGAPTRKGGLRFVAFLRASWAELQRVQWPDRRQVGQATAVVLGFVVIAGLYLGLADYVAKKVVDIII</sequence>
<keyword evidence="7" id="KW-0811">Translocation</keyword>
<feature type="region of interest" description="Disordered" evidence="9">
    <location>
        <begin position="82"/>
        <end position="101"/>
    </location>
</feature>
<dbReference type="HAMAP" id="MF_00422">
    <property type="entry name" value="SecE"/>
    <property type="match status" value="1"/>
</dbReference>
<evidence type="ECO:0000256" key="7">
    <source>
        <dbReference type="ARBA" id="ARBA00023010"/>
    </source>
</evidence>
<evidence type="ECO:0000256" key="6">
    <source>
        <dbReference type="ARBA" id="ARBA00022989"/>
    </source>
</evidence>
<keyword evidence="3" id="KW-1003">Cell membrane</keyword>
<dbReference type="AlphaFoldDB" id="A0A6J7ICX9"/>
<evidence type="ECO:0000256" key="1">
    <source>
        <dbReference type="ARBA" id="ARBA00004370"/>
    </source>
</evidence>
<comment type="subcellular location">
    <subcellularLocation>
        <location evidence="1">Membrane</location>
    </subcellularLocation>
</comment>
<dbReference type="Gene3D" id="1.20.5.1030">
    <property type="entry name" value="Preprotein translocase secy subunit"/>
    <property type="match status" value="1"/>
</dbReference>
<name>A0A6J7ICX9_9ZZZZ</name>
<evidence type="ECO:0000256" key="5">
    <source>
        <dbReference type="ARBA" id="ARBA00022927"/>
    </source>
</evidence>
<dbReference type="PANTHER" id="PTHR33910">
    <property type="entry name" value="PROTEIN TRANSLOCASE SUBUNIT SECE"/>
    <property type="match status" value="1"/>
</dbReference>
<evidence type="ECO:0000256" key="4">
    <source>
        <dbReference type="ARBA" id="ARBA00022692"/>
    </source>
</evidence>
<feature type="region of interest" description="Disordered" evidence="9">
    <location>
        <begin position="19"/>
        <end position="53"/>
    </location>
</feature>
<keyword evidence="4 10" id="KW-0812">Transmembrane</keyword>
<evidence type="ECO:0000256" key="10">
    <source>
        <dbReference type="SAM" id="Phobius"/>
    </source>
</evidence>
<dbReference type="GO" id="GO:0005886">
    <property type="term" value="C:plasma membrane"/>
    <property type="evidence" value="ECO:0007669"/>
    <property type="project" value="TreeGrafter"/>
</dbReference>
<evidence type="ECO:0000313" key="11">
    <source>
        <dbReference type="EMBL" id="CAB4928680.1"/>
    </source>
</evidence>
<dbReference type="PANTHER" id="PTHR33910:SF1">
    <property type="entry name" value="PROTEIN TRANSLOCASE SUBUNIT SECE"/>
    <property type="match status" value="1"/>
</dbReference>
<keyword evidence="8 10" id="KW-0472">Membrane</keyword>
<dbReference type="InterPro" id="IPR001901">
    <property type="entry name" value="Translocase_SecE/Sec61-g"/>
</dbReference>
<feature type="transmembrane region" description="Helical" evidence="10">
    <location>
        <begin position="132"/>
        <end position="152"/>
    </location>
</feature>
<gene>
    <name evidence="11" type="ORF">UFOPK3674_01018</name>
</gene>
<dbReference type="GO" id="GO:0009306">
    <property type="term" value="P:protein secretion"/>
    <property type="evidence" value="ECO:0007669"/>
    <property type="project" value="InterPro"/>
</dbReference>
<feature type="compositionally biased region" description="Basic and acidic residues" evidence="9">
    <location>
        <begin position="87"/>
        <end position="96"/>
    </location>
</feature>
<dbReference type="GO" id="GO:0006886">
    <property type="term" value="P:intracellular protein transport"/>
    <property type="evidence" value="ECO:0007669"/>
    <property type="project" value="InterPro"/>
</dbReference>
<protein>
    <submittedName>
        <fullName evidence="11">Unannotated protein</fullName>
    </submittedName>
</protein>
<dbReference type="InterPro" id="IPR005807">
    <property type="entry name" value="SecE_bac"/>
</dbReference>
<proteinExistence type="inferred from homology"/>
<evidence type="ECO:0000256" key="2">
    <source>
        <dbReference type="ARBA" id="ARBA00022448"/>
    </source>
</evidence>
<dbReference type="GO" id="GO:0043952">
    <property type="term" value="P:protein transport by the Sec complex"/>
    <property type="evidence" value="ECO:0007669"/>
    <property type="project" value="TreeGrafter"/>
</dbReference>
<dbReference type="Pfam" id="PF00584">
    <property type="entry name" value="SecE"/>
    <property type="match status" value="1"/>
</dbReference>
<feature type="compositionally biased region" description="Low complexity" evidence="9">
    <location>
        <begin position="21"/>
        <end position="34"/>
    </location>
</feature>
<reference evidence="11" key="1">
    <citation type="submission" date="2020-05" db="EMBL/GenBank/DDBJ databases">
        <authorList>
            <person name="Chiriac C."/>
            <person name="Salcher M."/>
            <person name="Ghai R."/>
            <person name="Kavagutti S V."/>
        </authorList>
    </citation>
    <scope>NUCLEOTIDE SEQUENCE</scope>
</reference>
<dbReference type="GO" id="GO:0008320">
    <property type="term" value="F:protein transmembrane transporter activity"/>
    <property type="evidence" value="ECO:0007669"/>
    <property type="project" value="InterPro"/>
</dbReference>
<keyword evidence="5" id="KW-0653">Protein transport</keyword>
<evidence type="ECO:0000256" key="9">
    <source>
        <dbReference type="SAM" id="MobiDB-lite"/>
    </source>
</evidence>
<organism evidence="11">
    <name type="scientific">freshwater metagenome</name>
    <dbReference type="NCBI Taxonomy" id="449393"/>
    <lineage>
        <taxon>unclassified sequences</taxon>
        <taxon>metagenomes</taxon>
        <taxon>ecological metagenomes</taxon>
    </lineage>
</organism>
<feature type="compositionally biased region" description="Basic and acidic residues" evidence="9">
    <location>
        <begin position="38"/>
        <end position="48"/>
    </location>
</feature>
<keyword evidence="2" id="KW-0813">Transport</keyword>
<evidence type="ECO:0000256" key="8">
    <source>
        <dbReference type="ARBA" id="ARBA00023136"/>
    </source>
</evidence>